<proteinExistence type="inferred from homology"/>
<keyword evidence="15" id="KW-0802">TPR repeat</keyword>
<keyword evidence="4" id="KW-0479">Metal-binding</keyword>
<dbReference type="PROSITE" id="PS50005">
    <property type="entry name" value="TPR"/>
    <property type="match status" value="2"/>
</dbReference>
<evidence type="ECO:0000313" key="21">
    <source>
        <dbReference type="Proteomes" id="UP001187415"/>
    </source>
</evidence>
<evidence type="ECO:0000256" key="10">
    <source>
        <dbReference type="ARBA" id="ARBA00044534"/>
    </source>
</evidence>
<keyword evidence="2" id="KW-0597">Phosphoprotein</keyword>
<dbReference type="SUPFAM" id="SSF48452">
    <property type="entry name" value="TPR-like"/>
    <property type="match status" value="1"/>
</dbReference>
<dbReference type="CDD" id="cd16654">
    <property type="entry name" value="RING-Ubox_CHIP"/>
    <property type="match status" value="1"/>
</dbReference>
<comment type="similarity">
    <text evidence="1">Belongs to the peptidase C2 family.</text>
</comment>
<dbReference type="SMART" id="SM00230">
    <property type="entry name" value="CysPc"/>
    <property type="match status" value="1"/>
</dbReference>
<dbReference type="InterPro" id="IPR045202">
    <property type="entry name" value="CHIP_RING-Ubox"/>
</dbReference>
<dbReference type="Gene3D" id="6.10.140.2020">
    <property type="match status" value="1"/>
</dbReference>
<feature type="domain" description="U-box" evidence="19">
    <location>
        <begin position="1227"/>
        <end position="1301"/>
    </location>
</feature>
<dbReference type="PANTHER" id="PTHR10183">
    <property type="entry name" value="CALPAIN"/>
    <property type="match status" value="1"/>
</dbReference>
<evidence type="ECO:0000256" key="8">
    <source>
        <dbReference type="ARBA" id="ARBA00022807"/>
    </source>
</evidence>
<evidence type="ECO:0000259" key="17">
    <source>
        <dbReference type="PROSITE" id="PS50199"/>
    </source>
</evidence>
<dbReference type="SUPFAM" id="SSF57850">
    <property type="entry name" value="RING/U-box"/>
    <property type="match status" value="1"/>
</dbReference>
<dbReference type="InterPro" id="IPR001876">
    <property type="entry name" value="Znf_RanBP2"/>
</dbReference>
<feature type="domain" description="RanBP2-type" evidence="17">
    <location>
        <begin position="348"/>
        <end position="377"/>
    </location>
</feature>
<dbReference type="SMART" id="SM00028">
    <property type="entry name" value="TPR"/>
    <property type="match status" value="3"/>
</dbReference>
<protein>
    <recommendedName>
        <fullName evidence="10">E3 ubiquitin-protein ligase CHIP</fullName>
    </recommendedName>
    <alternativeName>
        <fullName evidence="11">RING-type E3 ubiquitin transferase CHIP</fullName>
    </alternativeName>
</protein>
<keyword evidence="9" id="KW-0862">Zinc</keyword>
<dbReference type="Gene3D" id="2.30.30.380">
    <property type="entry name" value="Zn-finger domain of Sec23/24"/>
    <property type="match status" value="2"/>
</dbReference>
<dbReference type="SUPFAM" id="SSF90209">
    <property type="entry name" value="Ran binding protein zinc finger-like"/>
    <property type="match status" value="2"/>
</dbReference>
<dbReference type="Pfam" id="PF12895">
    <property type="entry name" value="ANAPC3"/>
    <property type="match status" value="1"/>
</dbReference>
<feature type="region of interest" description="Disordered" evidence="16">
    <location>
        <begin position="40"/>
        <end position="63"/>
    </location>
</feature>
<dbReference type="InterPro" id="IPR013083">
    <property type="entry name" value="Znf_RING/FYVE/PHD"/>
</dbReference>
<keyword evidence="21" id="KW-1185">Reference proteome</keyword>
<dbReference type="InterPro" id="IPR022684">
    <property type="entry name" value="Calpain_cysteine_protease"/>
</dbReference>
<dbReference type="InterPro" id="IPR001300">
    <property type="entry name" value="Peptidase_C2_calpain_cat"/>
</dbReference>
<evidence type="ECO:0000313" key="20">
    <source>
        <dbReference type="EMBL" id="KAK2832940.1"/>
    </source>
</evidence>
<dbReference type="InterPro" id="IPR036443">
    <property type="entry name" value="Znf_RanBP2_sf"/>
</dbReference>
<feature type="active site" evidence="12 13">
    <location>
        <position position="488"/>
    </location>
</feature>
<feature type="compositionally biased region" description="Low complexity" evidence="16">
    <location>
        <begin position="136"/>
        <end position="156"/>
    </location>
</feature>
<evidence type="ECO:0000256" key="6">
    <source>
        <dbReference type="ARBA" id="ARBA00022771"/>
    </source>
</evidence>
<keyword evidence="5" id="KW-0677">Repeat</keyword>
<sequence length="1304" mass="144989">MGSSTSSLVDEAEGEAAPRGAALPPSPIMGCLRSSQSTFIPRQLPRPGRHRERSFSSGSMPMQRSQWACGCCTFLNAAGAPRCSICEAPRKKPGARWMCNESSGEDRRWTCPRCTLANSPGNLACSLCGYSGSLDRPQDSSSDQSRPQRSSSCSGPLRPPLSEPCGQQHRKQPESADKPSLAWDCLRCTLQNTPTSMSCSACGGPRKLSLPQIPAEALLMPEVCDQTAGQQPEPVAGALSLSISTRGESLPAEASHPNANSSVNVVSSSGHSNAVPCSRREVPPPDICLSQTHNISPSPSALAVSHLSAQPELLLSRRLSTLKEEMSPLSPAADAAVSFPPCVVHGNRMEEWSCSACTLINKGQVKHCMACHTPQQLATQPKPALSPRRKESMLVEALRQSDEGEAKQLWENIVRFCRENAVTFVDDSFPPGPNSVGFPVDDSVQHRVKKWLRPHEINCCNIRDRGIKWSVFRTLRPSDILQGLLGNCWFLSALAVLAERPELVEKVMVTRLLCAEGAYQVRLCKDGSWTTVLVDDMLPCDENGHLLFSQAQRKQLWVALIEKALAKLHGSYFALQAGRAIEGLSTLTGAPCESLALQVSATNPKEEPIDTDLIWAKMLSSKEAGFLMGASCGGGNMKVDDMEYESLGLRPRHAYSVLDVRDVDSHRLLQLRNPWGRFSWTGPWADDWPNWPPHLKRELCAQRAEDGLFWIDFGDFIRYFDSVDICKIHSDWQEVRVPGVFPRGADVPVTVVSLTALERTSVELALFQQGSRRWDTAESHLLDLCVLVFRVAYDSSGTLTLGRLLAHSRRSVRRFVGCDVMLEPGEYAVLCCAFNHWHSTITEGTTSCGRSELPGYMLAVYSSRLVMVEQVTAFNTTIADAIIQLTETKGERHEGREGMTCYYLTHGWAGLIVMVENRHPRHHLHVSCDCSDSFNVVSTRSILKTVDSIPPLHRQVLVVLSQLEGNAGFSITHRLAHPGSDCGWCVACCLELSDSIGKQSEEAAARGAASLLDKMSESPEKSTSVSAQELKEQGNRLFLTRKYLEAAACYSKAISHSPSVPAYYTNRALCYVKLQQYDKALADCRHALELDSQSVKAHFFMGQCHLETENYDEAIGNLQKAYNLAKEQRLNFGDDIPSALRIAKKKRWNSMEERRINQESELHAYLTRLILAEKKRELEGCRQKQEDKSDDSRIQHSFNEIHSKHDKYLSDMEELFCQVDEKRKKREIPDYLCGKISFELMREPCITPSGVTYDRKDIEEHLQRVGHFDPVTRTPLTQDQLIPNLAMKEVIDAFIMENGWVEDY</sequence>
<dbReference type="CDD" id="cd00044">
    <property type="entry name" value="CysPc"/>
    <property type="match status" value="1"/>
</dbReference>
<dbReference type="GO" id="GO:0004842">
    <property type="term" value="F:ubiquitin-protein transferase activity"/>
    <property type="evidence" value="ECO:0007669"/>
    <property type="project" value="InterPro"/>
</dbReference>
<dbReference type="InterPro" id="IPR019734">
    <property type="entry name" value="TPR_rpt"/>
</dbReference>
<evidence type="ECO:0000256" key="7">
    <source>
        <dbReference type="ARBA" id="ARBA00022801"/>
    </source>
</evidence>
<feature type="region of interest" description="Disordered" evidence="16">
    <location>
        <begin position="248"/>
        <end position="267"/>
    </location>
</feature>
<dbReference type="PANTHER" id="PTHR10183:SF382">
    <property type="entry name" value="CALPAIN-15"/>
    <property type="match status" value="1"/>
</dbReference>
<evidence type="ECO:0000256" key="5">
    <source>
        <dbReference type="ARBA" id="ARBA00022737"/>
    </source>
</evidence>
<dbReference type="PRINTS" id="PR00704">
    <property type="entry name" value="CALPAIN"/>
</dbReference>
<dbReference type="Gene3D" id="3.90.70.10">
    <property type="entry name" value="Cysteine proteinases"/>
    <property type="match status" value="1"/>
</dbReference>
<feature type="active site" evidence="12 13">
    <location>
        <position position="673"/>
    </location>
</feature>
<feature type="repeat" description="TPR" evidence="15">
    <location>
        <begin position="1061"/>
        <end position="1094"/>
    </location>
</feature>
<dbReference type="PROSITE" id="PS01358">
    <property type="entry name" value="ZF_RANBP2_1"/>
    <property type="match status" value="4"/>
</dbReference>
<dbReference type="Gene3D" id="4.10.1060.10">
    <property type="entry name" value="Zinc finger, RanBP2-type"/>
    <property type="match status" value="2"/>
</dbReference>
<dbReference type="InterPro" id="IPR000169">
    <property type="entry name" value="Pept_cys_AS"/>
</dbReference>
<evidence type="ECO:0000256" key="16">
    <source>
        <dbReference type="SAM" id="MobiDB-lite"/>
    </source>
</evidence>
<dbReference type="PROSITE" id="PS50203">
    <property type="entry name" value="CALPAIN_CAT"/>
    <property type="match status" value="1"/>
</dbReference>
<feature type="active site" evidence="12 13">
    <location>
        <position position="653"/>
    </location>
</feature>
<evidence type="ECO:0000256" key="9">
    <source>
        <dbReference type="ARBA" id="ARBA00022833"/>
    </source>
</evidence>
<dbReference type="InterPro" id="IPR038765">
    <property type="entry name" value="Papain-like_cys_pep_sf"/>
</dbReference>
<dbReference type="InterPro" id="IPR041312">
    <property type="entry name" value="CHIP_TPR_N"/>
</dbReference>
<dbReference type="Pfam" id="PF04564">
    <property type="entry name" value="U-box"/>
    <property type="match status" value="1"/>
</dbReference>
<feature type="repeat" description="TPR" evidence="15">
    <location>
        <begin position="1095"/>
        <end position="1128"/>
    </location>
</feature>
<dbReference type="GO" id="GO:0004198">
    <property type="term" value="F:calcium-dependent cysteine-type endopeptidase activity"/>
    <property type="evidence" value="ECO:0007669"/>
    <property type="project" value="InterPro"/>
</dbReference>
<keyword evidence="7 13" id="KW-0378">Hydrolase</keyword>
<dbReference type="Gene3D" id="3.30.40.10">
    <property type="entry name" value="Zinc/RING finger domain, C3HC4 (zinc finger)"/>
    <property type="match status" value="1"/>
</dbReference>
<feature type="compositionally biased region" description="Low complexity" evidence="16">
    <location>
        <begin position="254"/>
        <end position="267"/>
    </location>
</feature>
<dbReference type="InterPro" id="IPR011990">
    <property type="entry name" value="TPR-like_helical_dom_sf"/>
</dbReference>
<dbReference type="GO" id="GO:0008270">
    <property type="term" value="F:zinc ion binding"/>
    <property type="evidence" value="ECO:0007669"/>
    <property type="project" value="UniProtKB-KW"/>
</dbReference>
<keyword evidence="6 14" id="KW-0863">Zinc-finger</keyword>
<dbReference type="PROSITE" id="PS50199">
    <property type="entry name" value="ZF_RANBP2_2"/>
    <property type="match status" value="3"/>
</dbReference>
<feature type="domain" description="RanBP2-type" evidence="17">
    <location>
        <begin position="178"/>
        <end position="208"/>
    </location>
</feature>
<evidence type="ECO:0000256" key="14">
    <source>
        <dbReference type="PROSITE-ProRule" id="PRU00322"/>
    </source>
</evidence>
<dbReference type="FunFam" id="3.30.40.10:FF:000124">
    <property type="entry name" value="STIP1 homology and U box-containing protein 1"/>
    <property type="match status" value="1"/>
</dbReference>
<name>A0AA88SC58_CHASR</name>
<dbReference type="PROSITE" id="PS00139">
    <property type="entry name" value="THIOL_PROTEASE_CYS"/>
    <property type="match status" value="1"/>
</dbReference>
<keyword evidence="8 13" id="KW-0788">Thiol protease</keyword>
<dbReference type="Pfam" id="PF00641">
    <property type="entry name" value="Zn_ribbon_RanBP"/>
    <property type="match status" value="2"/>
</dbReference>
<feature type="domain" description="Calpain catalytic" evidence="18">
    <location>
        <begin position="423"/>
        <end position="729"/>
    </location>
</feature>
<dbReference type="GO" id="GO:0005737">
    <property type="term" value="C:cytoplasm"/>
    <property type="evidence" value="ECO:0007669"/>
    <property type="project" value="TreeGrafter"/>
</dbReference>
<evidence type="ECO:0000256" key="4">
    <source>
        <dbReference type="ARBA" id="ARBA00022723"/>
    </source>
</evidence>
<evidence type="ECO:0000256" key="12">
    <source>
        <dbReference type="PIRSR" id="PIRSR622684-1"/>
    </source>
</evidence>
<feature type="region of interest" description="Disordered" evidence="16">
    <location>
        <begin position="136"/>
        <end position="176"/>
    </location>
</feature>
<dbReference type="FunFam" id="2.30.30.380:FF:000019">
    <property type="entry name" value="Calpain 15"/>
    <property type="match status" value="1"/>
</dbReference>
<evidence type="ECO:0000259" key="18">
    <source>
        <dbReference type="PROSITE" id="PS50203"/>
    </source>
</evidence>
<keyword evidence="3 13" id="KW-0645">Protease</keyword>
<dbReference type="Proteomes" id="UP001187415">
    <property type="component" value="Unassembled WGS sequence"/>
</dbReference>
<evidence type="ECO:0000256" key="1">
    <source>
        <dbReference type="ARBA" id="ARBA00007623"/>
    </source>
</evidence>
<dbReference type="GO" id="GO:0006508">
    <property type="term" value="P:proteolysis"/>
    <property type="evidence" value="ECO:0007669"/>
    <property type="project" value="UniProtKB-KW"/>
</dbReference>
<evidence type="ECO:0000256" key="2">
    <source>
        <dbReference type="ARBA" id="ARBA00022553"/>
    </source>
</evidence>
<feature type="region of interest" description="Disordered" evidence="16">
    <location>
        <begin position="1"/>
        <end position="26"/>
    </location>
</feature>
<dbReference type="InterPro" id="IPR003613">
    <property type="entry name" value="Ubox_domain"/>
</dbReference>
<dbReference type="SUPFAM" id="SSF54001">
    <property type="entry name" value="Cysteine proteinases"/>
    <property type="match status" value="1"/>
</dbReference>
<dbReference type="PROSITE" id="PS51698">
    <property type="entry name" value="U_BOX"/>
    <property type="match status" value="1"/>
</dbReference>
<dbReference type="SMART" id="SM00504">
    <property type="entry name" value="Ubox"/>
    <property type="match status" value="1"/>
</dbReference>
<organism evidence="20 21">
    <name type="scientific">Channa striata</name>
    <name type="common">Snakehead murrel</name>
    <name type="synonym">Ophicephalus striatus</name>
    <dbReference type="NCBI Taxonomy" id="64152"/>
    <lineage>
        <taxon>Eukaryota</taxon>
        <taxon>Metazoa</taxon>
        <taxon>Chordata</taxon>
        <taxon>Craniata</taxon>
        <taxon>Vertebrata</taxon>
        <taxon>Euteleostomi</taxon>
        <taxon>Actinopterygii</taxon>
        <taxon>Neopterygii</taxon>
        <taxon>Teleostei</taxon>
        <taxon>Neoteleostei</taxon>
        <taxon>Acanthomorphata</taxon>
        <taxon>Anabantaria</taxon>
        <taxon>Anabantiformes</taxon>
        <taxon>Channoidei</taxon>
        <taxon>Channidae</taxon>
        <taxon>Channa</taxon>
    </lineage>
</organism>
<comment type="caution">
    <text evidence="20">The sequence shown here is derived from an EMBL/GenBank/DDBJ whole genome shotgun (WGS) entry which is preliminary data.</text>
</comment>
<accession>A0AA88SC58</accession>
<dbReference type="EMBL" id="JAUPFM010000013">
    <property type="protein sequence ID" value="KAK2832940.1"/>
    <property type="molecule type" value="Genomic_DNA"/>
</dbReference>
<dbReference type="Pfam" id="PF18391">
    <property type="entry name" value="CHIP_TPR_N"/>
    <property type="match status" value="1"/>
</dbReference>
<evidence type="ECO:0000256" key="3">
    <source>
        <dbReference type="ARBA" id="ARBA00022670"/>
    </source>
</evidence>
<dbReference type="GO" id="GO:0016567">
    <property type="term" value="P:protein ubiquitination"/>
    <property type="evidence" value="ECO:0007669"/>
    <property type="project" value="InterPro"/>
</dbReference>
<evidence type="ECO:0000256" key="11">
    <source>
        <dbReference type="ARBA" id="ARBA00044543"/>
    </source>
</evidence>
<reference evidence="20" key="1">
    <citation type="submission" date="2023-07" db="EMBL/GenBank/DDBJ databases">
        <title>Chromosome-level Genome Assembly of Striped Snakehead (Channa striata).</title>
        <authorList>
            <person name="Liu H."/>
        </authorList>
    </citation>
    <scope>NUCLEOTIDE SEQUENCE</scope>
    <source>
        <strain evidence="20">Gz</strain>
        <tissue evidence="20">Muscle</tissue>
    </source>
</reference>
<evidence type="ECO:0000259" key="19">
    <source>
        <dbReference type="PROSITE" id="PS51698"/>
    </source>
</evidence>
<dbReference type="SMART" id="SM00547">
    <property type="entry name" value="ZnF_RBZ"/>
    <property type="match status" value="4"/>
</dbReference>
<evidence type="ECO:0000256" key="15">
    <source>
        <dbReference type="PROSITE-ProRule" id="PRU00339"/>
    </source>
</evidence>
<evidence type="ECO:0000256" key="13">
    <source>
        <dbReference type="PROSITE-ProRule" id="PRU00239"/>
    </source>
</evidence>
<dbReference type="FunFam" id="3.90.70.10:FF:000010">
    <property type="entry name" value="Calpain 15"/>
    <property type="match status" value="1"/>
</dbReference>
<gene>
    <name evidence="20" type="ORF">Q5P01_016829</name>
</gene>
<feature type="domain" description="RanBP2-type" evidence="17">
    <location>
        <begin position="63"/>
        <end position="92"/>
    </location>
</feature>
<dbReference type="Gene3D" id="1.25.40.10">
    <property type="entry name" value="Tetratricopeptide repeat domain"/>
    <property type="match status" value="1"/>
</dbReference>
<dbReference type="Pfam" id="PF00648">
    <property type="entry name" value="Peptidase_C2"/>
    <property type="match status" value="1"/>
</dbReference>